<keyword evidence="2" id="KW-1185">Reference proteome</keyword>
<reference evidence="1" key="1">
    <citation type="journal article" date="2019" name="bioRxiv">
        <title>The Genome of the Zebra Mussel, Dreissena polymorpha: A Resource for Invasive Species Research.</title>
        <authorList>
            <person name="McCartney M.A."/>
            <person name="Auch B."/>
            <person name="Kono T."/>
            <person name="Mallez S."/>
            <person name="Zhang Y."/>
            <person name="Obille A."/>
            <person name="Becker A."/>
            <person name="Abrahante J.E."/>
            <person name="Garbe J."/>
            <person name="Badalamenti J.P."/>
            <person name="Herman A."/>
            <person name="Mangelson H."/>
            <person name="Liachko I."/>
            <person name="Sullivan S."/>
            <person name="Sone E.D."/>
            <person name="Koren S."/>
            <person name="Silverstein K.A.T."/>
            <person name="Beckman K.B."/>
            <person name="Gohl D.M."/>
        </authorList>
    </citation>
    <scope>NUCLEOTIDE SEQUENCE</scope>
    <source>
        <strain evidence="1">Duluth1</strain>
        <tissue evidence="1">Whole animal</tissue>
    </source>
</reference>
<organism evidence="1 2">
    <name type="scientific">Dreissena polymorpha</name>
    <name type="common">Zebra mussel</name>
    <name type="synonym">Mytilus polymorpha</name>
    <dbReference type="NCBI Taxonomy" id="45954"/>
    <lineage>
        <taxon>Eukaryota</taxon>
        <taxon>Metazoa</taxon>
        <taxon>Spiralia</taxon>
        <taxon>Lophotrochozoa</taxon>
        <taxon>Mollusca</taxon>
        <taxon>Bivalvia</taxon>
        <taxon>Autobranchia</taxon>
        <taxon>Heteroconchia</taxon>
        <taxon>Euheterodonta</taxon>
        <taxon>Imparidentia</taxon>
        <taxon>Neoheterodontei</taxon>
        <taxon>Myida</taxon>
        <taxon>Dreissenoidea</taxon>
        <taxon>Dreissenidae</taxon>
        <taxon>Dreissena</taxon>
    </lineage>
</organism>
<reference evidence="1" key="2">
    <citation type="submission" date="2020-11" db="EMBL/GenBank/DDBJ databases">
        <authorList>
            <person name="McCartney M.A."/>
            <person name="Auch B."/>
            <person name="Kono T."/>
            <person name="Mallez S."/>
            <person name="Becker A."/>
            <person name="Gohl D.M."/>
            <person name="Silverstein K.A.T."/>
            <person name="Koren S."/>
            <person name="Bechman K.B."/>
            <person name="Herman A."/>
            <person name="Abrahante J.E."/>
            <person name="Garbe J."/>
        </authorList>
    </citation>
    <scope>NUCLEOTIDE SEQUENCE</scope>
    <source>
        <strain evidence="1">Duluth1</strain>
        <tissue evidence="1">Whole animal</tissue>
    </source>
</reference>
<proteinExistence type="predicted"/>
<comment type="caution">
    <text evidence="1">The sequence shown here is derived from an EMBL/GenBank/DDBJ whole genome shotgun (WGS) entry which is preliminary data.</text>
</comment>
<accession>A0A9D4G132</accession>
<dbReference type="AlphaFoldDB" id="A0A9D4G132"/>
<dbReference type="Proteomes" id="UP000828390">
    <property type="component" value="Unassembled WGS sequence"/>
</dbReference>
<sequence length="119" mass="13437">MVPAVRTTAYGKNSFKYAAPVLWNSLPDHFRTCSSFGQFKTLISTWSGKDCKCIACDSGYIQGRQMKQQRANPESRTALDSLQILRHLFKISLRVLKEVLNGRASSSNSPRIPHFWSSL</sequence>
<gene>
    <name evidence="1" type="ORF">DPMN_136549</name>
</gene>
<evidence type="ECO:0000313" key="1">
    <source>
        <dbReference type="EMBL" id="KAH3808197.1"/>
    </source>
</evidence>
<dbReference type="EMBL" id="JAIWYP010000006">
    <property type="protein sequence ID" value="KAH3808197.1"/>
    <property type="molecule type" value="Genomic_DNA"/>
</dbReference>
<name>A0A9D4G132_DREPO</name>
<evidence type="ECO:0000313" key="2">
    <source>
        <dbReference type="Proteomes" id="UP000828390"/>
    </source>
</evidence>
<protein>
    <submittedName>
        <fullName evidence="1">Uncharacterized protein</fullName>
    </submittedName>
</protein>